<dbReference type="OrthoDB" id="3673627at2"/>
<dbReference type="Proteomes" id="UP000292346">
    <property type="component" value="Unassembled WGS sequence"/>
</dbReference>
<dbReference type="EMBL" id="SJJZ01000001">
    <property type="protein sequence ID" value="TCC11501.1"/>
    <property type="molecule type" value="Genomic_DNA"/>
</dbReference>
<gene>
    <name evidence="2" type="ORF">E0H45_09580</name>
</gene>
<keyword evidence="1" id="KW-1133">Transmembrane helix</keyword>
<keyword evidence="1" id="KW-0812">Transmembrane</keyword>
<protein>
    <submittedName>
        <fullName evidence="2">Uncharacterized protein</fullName>
    </submittedName>
</protein>
<evidence type="ECO:0000256" key="1">
    <source>
        <dbReference type="SAM" id="Phobius"/>
    </source>
</evidence>
<accession>A0A4R0HL62</accession>
<name>A0A4R0HL62_9ACTN</name>
<dbReference type="RefSeq" id="WP_131336200.1">
    <property type="nucleotide sequence ID" value="NZ_SJJZ01000001.1"/>
</dbReference>
<proteinExistence type="predicted"/>
<feature type="transmembrane region" description="Helical" evidence="1">
    <location>
        <begin position="40"/>
        <end position="60"/>
    </location>
</feature>
<evidence type="ECO:0000313" key="2">
    <source>
        <dbReference type="EMBL" id="TCC11501.1"/>
    </source>
</evidence>
<comment type="caution">
    <text evidence="2">The sequence shown here is derived from an EMBL/GenBank/DDBJ whole genome shotgun (WGS) entry which is preliminary data.</text>
</comment>
<organism evidence="2 3">
    <name type="scientific">Kribbella soli</name>
    <dbReference type="NCBI Taxonomy" id="1124743"/>
    <lineage>
        <taxon>Bacteria</taxon>
        <taxon>Bacillati</taxon>
        <taxon>Actinomycetota</taxon>
        <taxon>Actinomycetes</taxon>
        <taxon>Propionibacteriales</taxon>
        <taxon>Kribbellaceae</taxon>
        <taxon>Kribbella</taxon>
    </lineage>
</organism>
<evidence type="ECO:0000313" key="3">
    <source>
        <dbReference type="Proteomes" id="UP000292346"/>
    </source>
</evidence>
<sequence>MTETQLRQRLRAGVNDIDAPSDLLDRARLGGARRLRRRRITALAASSLAVATIAGATFAVPAVRDRADQAQVATPTPWTDPITPNPLDRYAPLMKMETGGNLAGDSAYLAQVLATWHYTQRKERGHLIDPVAGDVWANLRDEPRIYWAGNTPAGRVALMVQHYQVPRPSSTVTPKAPRPTAQSTPSGILTVVAMVRDDSQGRPKVREFVTPYDDHSFPYFTIRDAGQTSAYYVVVGMGKRLGWGLSHDKLTPMVFKDGVAVTKIPAAILGRVYIDPLPER</sequence>
<keyword evidence="3" id="KW-1185">Reference proteome</keyword>
<dbReference type="AlphaFoldDB" id="A0A4R0HL62"/>
<reference evidence="2 3" key="1">
    <citation type="submission" date="2019-02" db="EMBL/GenBank/DDBJ databases">
        <title>Kribbella capetownensis sp. nov. and Kribbella speibonae sp. nov., isolated from soil.</title>
        <authorList>
            <person name="Curtis S.M."/>
            <person name="Norton I."/>
            <person name="Everest G.J."/>
            <person name="Meyers P.R."/>
        </authorList>
    </citation>
    <scope>NUCLEOTIDE SEQUENCE [LARGE SCALE GENOMIC DNA]</scope>
    <source>
        <strain evidence="2 3">KCTC 29219</strain>
    </source>
</reference>
<keyword evidence="1" id="KW-0472">Membrane</keyword>